<comment type="caution">
    <text evidence="15">The sequence shown here is derived from an EMBL/GenBank/DDBJ whole genome shotgun (WGS) entry which is preliminary data.</text>
</comment>
<keyword evidence="8 13" id="KW-0479">Metal-binding</keyword>
<dbReference type="CDD" id="cd01335">
    <property type="entry name" value="Radical_SAM"/>
    <property type="match status" value="1"/>
</dbReference>
<evidence type="ECO:0000256" key="8">
    <source>
        <dbReference type="ARBA" id="ARBA00022723"/>
    </source>
</evidence>
<evidence type="ECO:0000256" key="13">
    <source>
        <dbReference type="HAMAP-Rule" id="MF_01694"/>
    </source>
</evidence>
<feature type="binding site" evidence="13">
    <location>
        <position position="64"/>
    </location>
    <ligand>
        <name>[4Fe-4S] cluster</name>
        <dbReference type="ChEBI" id="CHEBI:49883"/>
        <note>4Fe-4S-S-AdoMet</note>
    </ligand>
</feature>
<keyword evidence="11 13" id="KW-0411">Iron-sulfur</keyword>
<evidence type="ECO:0000313" key="15">
    <source>
        <dbReference type="EMBL" id="KOS68163.1"/>
    </source>
</evidence>
<dbReference type="Pfam" id="PF06968">
    <property type="entry name" value="BATS"/>
    <property type="match status" value="1"/>
</dbReference>
<comment type="cofactor">
    <cofactor evidence="13">
        <name>[2Fe-2S] cluster</name>
        <dbReference type="ChEBI" id="CHEBI:190135"/>
    </cofactor>
    <text evidence="13">Binds 1 [2Fe-2S] cluster. The cluster is coordinated with 3 cysteines and 1 arginine.</text>
</comment>
<accession>A0ABR5JZS5</accession>
<dbReference type="RefSeq" id="WP_053582982.1">
    <property type="nucleotide sequence ID" value="NZ_LGRV01000003.1"/>
</dbReference>
<dbReference type="InterPro" id="IPR024177">
    <property type="entry name" value="Biotin_synthase"/>
</dbReference>
<evidence type="ECO:0000259" key="14">
    <source>
        <dbReference type="PROSITE" id="PS51918"/>
    </source>
</evidence>
<evidence type="ECO:0000256" key="3">
    <source>
        <dbReference type="ARBA" id="ARBA00012236"/>
    </source>
</evidence>
<proteinExistence type="inferred from homology"/>
<dbReference type="PROSITE" id="PS51918">
    <property type="entry name" value="RADICAL_SAM"/>
    <property type="match status" value="1"/>
</dbReference>
<evidence type="ECO:0000256" key="1">
    <source>
        <dbReference type="ARBA" id="ARBA00004942"/>
    </source>
</evidence>
<dbReference type="SFLD" id="SFLDS00029">
    <property type="entry name" value="Radical_SAM"/>
    <property type="match status" value="1"/>
</dbReference>
<evidence type="ECO:0000256" key="7">
    <source>
        <dbReference type="ARBA" id="ARBA00022714"/>
    </source>
</evidence>
<dbReference type="InterPro" id="IPR006638">
    <property type="entry name" value="Elp3/MiaA/NifB-like_rSAM"/>
</dbReference>
<evidence type="ECO:0000256" key="6">
    <source>
        <dbReference type="ARBA" id="ARBA00022691"/>
    </source>
</evidence>
<keyword evidence="7 13" id="KW-0001">2Fe-2S</keyword>
<feature type="binding site" evidence="13">
    <location>
        <position position="270"/>
    </location>
    <ligand>
        <name>[2Fe-2S] cluster</name>
        <dbReference type="ChEBI" id="CHEBI:190135"/>
    </ligand>
</feature>
<dbReference type="InterPro" id="IPR007197">
    <property type="entry name" value="rSAM"/>
</dbReference>
<evidence type="ECO:0000256" key="11">
    <source>
        <dbReference type="ARBA" id="ARBA00023014"/>
    </source>
</evidence>
<dbReference type="EC" id="2.8.1.6" evidence="3 13"/>
<dbReference type="Pfam" id="PF04055">
    <property type="entry name" value="Radical_SAM"/>
    <property type="match status" value="1"/>
</dbReference>
<dbReference type="InterPro" id="IPR013785">
    <property type="entry name" value="Aldolase_TIM"/>
</dbReference>
<name>A0ABR5JZS5_9BACI</name>
<dbReference type="HAMAP" id="MF_01694">
    <property type="entry name" value="BioB"/>
    <property type="match status" value="1"/>
</dbReference>
<feature type="domain" description="Radical SAM core" evidence="14">
    <location>
        <begin position="46"/>
        <end position="275"/>
    </location>
</feature>
<feature type="binding site" evidence="13">
    <location>
        <position position="140"/>
    </location>
    <ligand>
        <name>[2Fe-2S] cluster</name>
        <dbReference type="ChEBI" id="CHEBI:190135"/>
    </ligand>
</feature>
<dbReference type="Gene3D" id="3.20.20.70">
    <property type="entry name" value="Aldolase class I"/>
    <property type="match status" value="1"/>
</dbReference>
<evidence type="ECO:0000256" key="10">
    <source>
        <dbReference type="ARBA" id="ARBA00023004"/>
    </source>
</evidence>
<dbReference type="SFLD" id="SFLDG01278">
    <property type="entry name" value="biotin_synthase_like"/>
    <property type="match status" value="1"/>
</dbReference>
<dbReference type="PIRSF" id="PIRSF001619">
    <property type="entry name" value="Biotin_synth"/>
    <property type="match status" value="1"/>
</dbReference>
<sequence length="332" mass="37076">MNWLQLAEEVITGKIISNDEALAILNSDDDELLKLMDGAFAIRKYYYGKKVKLNMILNAKSGYCPEDCGYCSQSSKSSAPIEKYPFITKEEILEGAKRAFENKIGTYCIVASGRGPTRKDVNVVSEAVEEIKEKYGLKVCACLGLLKDEQAQQLKEAGVDRYNHNLNTSERHHSYITTSHTYEDRVNTVEIAKKHGISPCSGAIIGMKETREDVVEIARALHQLDADSIPVNFLNAIDGTKLEGTKELNPRYCLKVLALFRYINPSKEIRISGGREVNLGSLQPLGMYAANSIFVGNYLTTEGQEANSDYRMLEDLGFEIELTQKQEEAFCS</sequence>
<keyword evidence="4 13" id="KW-0004">4Fe-4S</keyword>
<reference evidence="16" key="1">
    <citation type="submission" date="2015-07" db="EMBL/GenBank/DDBJ databases">
        <title>Fjat-14205 dsm 2895.</title>
        <authorList>
            <person name="Liu B."/>
            <person name="Wang J."/>
            <person name="Zhu Y."/>
            <person name="Liu G."/>
            <person name="Chen Q."/>
            <person name="Chen Z."/>
            <person name="Lan J."/>
            <person name="Che J."/>
            <person name="Ge C."/>
            <person name="Shi H."/>
            <person name="Pan Z."/>
            <person name="Liu X."/>
        </authorList>
    </citation>
    <scope>NUCLEOTIDE SEQUENCE [LARGE SCALE GENOMIC DNA]</scope>
    <source>
        <strain evidence="16">DSM 25560</strain>
    </source>
</reference>
<dbReference type="SMART" id="SM00876">
    <property type="entry name" value="BATS"/>
    <property type="match status" value="1"/>
</dbReference>
<comment type="cofactor">
    <cofactor evidence="13">
        <name>[4Fe-4S] cluster</name>
        <dbReference type="ChEBI" id="CHEBI:49883"/>
    </cofactor>
    <text evidence="13">Binds 1 [4Fe-4S] cluster. The cluster is coordinated with 3 cysteines and an exchangeable S-adenosyl-L-methionine.</text>
</comment>
<evidence type="ECO:0000256" key="12">
    <source>
        <dbReference type="ARBA" id="ARBA00051157"/>
    </source>
</evidence>
<organism evidence="15 16">
    <name type="scientific">Lysinibacillus contaminans</name>
    <dbReference type="NCBI Taxonomy" id="1293441"/>
    <lineage>
        <taxon>Bacteria</taxon>
        <taxon>Bacillati</taxon>
        <taxon>Bacillota</taxon>
        <taxon>Bacilli</taxon>
        <taxon>Bacillales</taxon>
        <taxon>Bacillaceae</taxon>
        <taxon>Lysinibacillus</taxon>
    </lineage>
</organism>
<dbReference type="InterPro" id="IPR058240">
    <property type="entry name" value="rSAM_sf"/>
</dbReference>
<keyword evidence="6 13" id="KW-0949">S-adenosyl-L-methionine</keyword>
<evidence type="ECO:0000313" key="16">
    <source>
        <dbReference type="Proteomes" id="UP000050668"/>
    </source>
</evidence>
<dbReference type="SFLD" id="SFLDG01060">
    <property type="entry name" value="BATS_domain_containing"/>
    <property type="match status" value="1"/>
</dbReference>
<evidence type="ECO:0000256" key="2">
    <source>
        <dbReference type="ARBA" id="ARBA00010765"/>
    </source>
</evidence>
<feature type="binding site" evidence="13">
    <location>
        <position position="68"/>
    </location>
    <ligand>
        <name>[4Fe-4S] cluster</name>
        <dbReference type="ChEBI" id="CHEBI:49883"/>
        <note>4Fe-4S-S-AdoMet</note>
    </ligand>
</feature>
<dbReference type="NCBIfam" id="TIGR00433">
    <property type="entry name" value="bioB"/>
    <property type="match status" value="1"/>
</dbReference>
<comment type="function">
    <text evidence="13">Catalyzes the conversion of dethiobiotin (DTB) to biotin by the insertion of a sulfur atom into dethiobiotin via a radical-based mechanism.</text>
</comment>
<protein>
    <recommendedName>
        <fullName evidence="3 13">Biotin synthase</fullName>
        <ecNumber evidence="3 13">2.8.1.6</ecNumber>
    </recommendedName>
</protein>
<dbReference type="Proteomes" id="UP000050668">
    <property type="component" value="Unassembled WGS sequence"/>
</dbReference>
<comment type="catalytic activity">
    <reaction evidence="12 13">
        <text>(4R,5S)-dethiobiotin + (sulfur carrier)-SH + 2 reduced [2Fe-2S]-[ferredoxin] + 2 S-adenosyl-L-methionine = (sulfur carrier)-H + biotin + 2 5'-deoxyadenosine + 2 L-methionine + 2 oxidized [2Fe-2S]-[ferredoxin]</text>
        <dbReference type="Rhea" id="RHEA:22060"/>
        <dbReference type="Rhea" id="RHEA-COMP:10000"/>
        <dbReference type="Rhea" id="RHEA-COMP:10001"/>
        <dbReference type="Rhea" id="RHEA-COMP:14737"/>
        <dbReference type="Rhea" id="RHEA-COMP:14739"/>
        <dbReference type="ChEBI" id="CHEBI:17319"/>
        <dbReference type="ChEBI" id="CHEBI:29917"/>
        <dbReference type="ChEBI" id="CHEBI:33737"/>
        <dbReference type="ChEBI" id="CHEBI:33738"/>
        <dbReference type="ChEBI" id="CHEBI:57586"/>
        <dbReference type="ChEBI" id="CHEBI:57844"/>
        <dbReference type="ChEBI" id="CHEBI:59789"/>
        <dbReference type="ChEBI" id="CHEBI:64428"/>
        <dbReference type="ChEBI" id="CHEBI:149473"/>
        <dbReference type="EC" id="2.8.1.6"/>
    </reaction>
</comment>
<dbReference type="EMBL" id="LGRV01000003">
    <property type="protein sequence ID" value="KOS68163.1"/>
    <property type="molecule type" value="Genomic_DNA"/>
</dbReference>
<keyword evidence="16" id="KW-1185">Reference proteome</keyword>
<dbReference type="InterPro" id="IPR010722">
    <property type="entry name" value="BATS_dom"/>
</dbReference>
<keyword evidence="9 13" id="KW-0093">Biotin biosynthesis</keyword>
<evidence type="ECO:0000256" key="9">
    <source>
        <dbReference type="ARBA" id="ARBA00022756"/>
    </source>
</evidence>
<dbReference type="PANTHER" id="PTHR22976">
    <property type="entry name" value="BIOTIN SYNTHASE"/>
    <property type="match status" value="1"/>
</dbReference>
<evidence type="ECO:0000256" key="5">
    <source>
        <dbReference type="ARBA" id="ARBA00022679"/>
    </source>
</evidence>
<comment type="similarity">
    <text evidence="2 13">Belongs to the radical SAM superfamily. Biotin synthase family.</text>
</comment>
<evidence type="ECO:0000256" key="4">
    <source>
        <dbReference type="ARBA" id="ARBA00022485"/>
    </source>
</evidence>
<dbReference type="InterPro" id="IPR002684">
    <property type="entry name" value="Biotin_synth/BioAB"/>
</dbReference>
<comment type="subunit">
    <text evidence="13">Homodimer.</text>
</comment>
<dbReference type="PANTHER" id="PTHR22976:SF2">
    <property type="entry name" value="BIOTIN SYNTHASE, MITOCHONDRIAL"/>
    <property type="match status" value="1"/>
</dbReference>
<comment type="pathway">
    <text evidence="1 13">Cofactor biosynthesis; biotin biosynthesis; biotin from 7,8-diaminononanoate: step 2/2.</text>
</comment>
<dbReference type="SUPFAM" id="SSF102114">
    <property type="entry name" value="Radical SAM enzymes"/>
    <property type="match status" value="1"/>
</dbReference>
<feature type="binding site" evidence="13">
    <location>
        <position position="71"/>
    </location>
    <ligand>
        <name>[4Fe-4S] cluster</name>
        <dbReference type="ChEBI" id="CHEBI:49883"/>
        <note>4Fe-4S-S-AdoMet</note>
    </ligand>
</feature>
<keyword evidence="5 13" id="KW-0808">Transferase</keyword>
<feature type="binding site" evidence="13">
    <location>
        <position position="200"/>
    </location>
    <ligand>
        <name>[2Fe-2S] cluster</name>
        <dbReference type="ChEBI" id="CHEBI:190135"/>
    </ligand>
</feature>
<dbReference type="SMART" id="SM00729">
    <property type="entry name" value="Elp3"/>
    <property type="match status" value="1"/>
</dbReference>
<keyword evidence="10 13" id="KW-0408">Iron</keyword>
<gene>
    <name evidence="13" type="primary">bioB</name>
    <name evidence="15" type="ORF">AEA09_06080</name>
</gene>
<feature type="binding site" evidence="13">
    <location>
        <position position="108"/>
    </location>
    <ligand>
        <name>[2Fe-2S] cluster</name>
        <dbReference type="ChEBI" id="CHEBI:190135"/>
    </ligand>
</feature>